<dbReference type="InterPro" id="IPR050696">
    <property type="entry name" value="FtsA/MreB"/>
</dbReference>
<dbReference type="PANTHER" id="PTHR32432:SF3">
    <property type="entry name" value="ETHANOLAMINE UTILIZATION PROTEIN EUTJ"/>
    <property type="match status" value="1"/>
</dbReference>
<name>A0A1F5P028_9BACT</name>
<dbReference type="CDD" id="cd24049">
    <property type="entry name" value="ASKHA_NBD_PilM"/>
    <property type="match status" value="1"/>
</dbReference>
<reference evidence="2 3" key="1">
    <citation type="journal article" date="2016" name="Nat. Commun.">
        <title>Thousands of microbial genomes shed light on interconnected biogeochemical processes in an aquifer system.</title>
        <authorList>
            <person name="Anantharaman K."/>
            <person name="Brown C.T."/>
            <person name="Hug L.A."/>
            <person name="Sharon I."/>
            <person name="Castelle C.J."/>
            <person name="Probst A.J."/>
            <person name="Thomas B.C."/>
            <person name="Singh A."/>
            <person name="Wilkins M.J."/>
            <person name="Karaoz U."/>
            <person name="Brodie E.L."/>
            <person name="Williams K.H."/>
            <person name="Hubbard S.S."/>
            <person name="Banfield J.F."/>
        </authorList>
    </citation>
    <scope>NUCLEOTIDE SEQUENCE [LARGE SCALE GENOMIC DNA]</scope>
</reference>
<sequence>MFFSHSKSRLGIDIGTSTIKIVQLKKDNGQTILETYGMVNAGREMMNKQSDVIGQTAEVLKNLLLEARTTTKKVVASLPNNIVFVSVIDMPQLSDKEMKSAIEWEARRYVPLPLDEVTLSWSIMPGAQPGEKHKVLLTAVPTTVISNYLRMFKLAGLEPLAFEIEALALIRSLVGNRPDALILIDIGAHSTSINLVDKGFLRISRNLPLGGETITAGIAQSLRVSTARAEQFKMDLGLSGNIQQIPQVMKASLESIKNETEQLVKIYEAGGGTISELIFTGSSSYLPGLTSYFTDLGAKTNLGDPLRVVEYDQRLEGNLEKIGMGLSIAIGLALRE</sequence>
<evidence type="ECO:0000313" key="2">
    <source>
        <dbReference type="EMBL" id="OGE82950.1"/>
    </source>
</evidence>
<dbReference type="InterPro" id="IPR003494">
    <property type="entry name" value="SHS2_FtsA"/>
</dbReference>
<dbReference type="Gene3D" id="3.30.420.40">
    <property type="match status" value="2"/>
</dbReference>
<dbReference type="PIRSF" id="PIRSF019169">
    <property type="entry name" value="PilM"/>
    <property type="match status" value="1"/>
</dbReference>
<dbReference type="InterPro" id="IPR043129">
    <property type="entry name" value="ATPase_NBD"/>
</dbReference>
<accession>A0A1F5P028</accession>
<dbReference type="SUPFAM" id="SSF53067">
    <property type="entry name" value="Actin-like ATPase domain"/>
    <property type="match status" value="1"/>
</dbReference>
<dbReference type="AlphaFoldDB" id="A0A1F5P028"/>
<comment type="caution">
    <text evidence="2">The sequence shown here is derived from an EMBL/GenBank/DDBJ whole genome shotgun (WGS) entry which is preliminary data.</text>
</comment>
<dbReference type="Gene3D" id="3.30.1490.300">
    <property type="match status" value="1"/>
</dbReference>
<organism evidence="2 3">
    <name type="scientific">Candidatus Doudnabacteria bacterium RIFCSPHIGHO2_01_FULL_49_9</name>
    <dbReference type="NCBI Taxonomy" id="1817827"/>
    <lineage>
        <taxon>Bacteria</taxon>
        <taxon>Candidatus Doudnaibacteriota</taxon>
    </lineage>
</organism>
<dbReference type="EMBL" id="MFEN01000058">
    <property type="protein sequence ID" value="OGE82950.1"/>
    <property type="molecule type" value="Genomic_DNA"/>
</dbReference>
<dbReference type="GO" id="GO:0051301">
    <property type="term" value="P:cell division"/>
    <property type="evidence" value="ECO:0007669"/>
    <property type="project" value="InterPro"/>
</dbReference>
<dbReference type="InterPro" id="IPR005883">
    <property type="entry name" value="PilM"/>
</dbReference>
<gene>
    <name evidence="2" type="ORF">A2846_02215</name>
</gene>
<evidence type="ECO:0000313" key="3">
    <source>
        <dbReference type="Proteomes" id="UP000176339"/>
    </source>
</evidence>
<dbReference type="PANTHER" id="PTHR32432">
    <property type="entry name" value="CELL DIVISION PROTEIN FTSA-RELATED"/>
    <property type="match status" value="1"/>
</dbReference>
<evidence type="ECO:0000259" key="1">
    <source>
        <dbReference type="SMART" id="SM00842"/>
    </source>
</evidence>
<proteinExistence type="predicted"/>
<protein>
    <recommendedName>
        <fullName evidence="1">SHS2 domain-containing protein</fullName>
    </recommendedName>
</protein>
<dbReference type="SMART" id="SM00842">
    <property type="entry name" value="FtsA"/>
    <property type="match status" value="1"/>
</dbReference>
<dbReference type="NCBIfam" id="TIGR01175">
    <property type="entry name" value="pilM"/>
    <property type="match status" value="1"/>
</dbReference>
<feature type="domain" description="SHS2" evidence="1">
    <location>
        <begin position="9"/>
        <end position="173"/>
    </location>
</feature>
<dbReference type="Pfam" id="PF11104">
    <property type="entry name" value="PilM_2"/>
    <property type="match status" value="1"/>
</dbReference>
<dbReference type="Proteomes" id="UP000176339">
    <property type="component" value="Unassembled WGS sequence"/>
</dbReference>